<organism evidence="1 2">
    <name type="scientific">Leptotrombidium deliense</name>
    <dbReference type="NCBI Taxonomy" id="299467"/>
    <lineage>
        <taxon>Eukaryota</taxon>
        <taxon>Metazoa</taxon>
        <taxon>Ecdysozoa</taxon>
        <taxon>Arthropoda</taxon>
        <taxon>Chelicerata</taxon>
        <taxon>Arachnida</taxon>
        <taxon>Acari</taxon>
        <taxon>Acariformes</taxon>
        <taxon>Trombidiformes</taxon>
        <taxon>Prostigmata</taxon>
        <taxon>Anystina</taxon>
        <taxon>Parasitengona</taxon>
        <taxon>Trombiculoidea</taxon>
        <taxon>Trombiculidae</taxon>
        <taxon>Leptotrombidium</taxon>
    </lineage>
</organism>
<name>A0A443RXX2_9ACAR</name>
<dbReference type="VEuPathDB" id="VectorBase:LDEU012140"/>
<proteinExistence type="predicted"/>
<dbReference type="EMBL" id="NCKV01021775">
    <property type="protein sequence ID" value="RWS19899.1"/>
    <property type="molecule type" value="Genomic_DNA"/>
</dbReference>
<evidence type="ECO:0000313" key="1">
    <source>
        <dbReference type="EMBL" id="RWS19899.1"/>
    </source>
</evidence>
<reference evidence="1 2" key="1">
    <citation type="journal article" date="2018" name="Gigascience">
        <title>Genomes of trombidid mites reveal novel predicted allergens and laterally-transferred genes associated with secondary metabolism.</title>
        <authorList>
            <person name="Dong X."/>
            <person name="Chaisiri K."/>
            <person name="Xia D."/>
            <person name="Armstrong S.D."/>
            <person name="Fang Y."/>
            <person name="Donnelly M.J."/>
            <person name="Kadowaki T."/>
            <person name="McGarry J.W."/>
            <person name="Darby A.C."/>
            <person name="Makepeace B.L."/>
        </authorList>
    </citation>
    <scope>NUCLEOTIDE SEQUENCE [LARGE SCALE GENOMIC DNA]</scope>
    <source>
        <strain evidence="1">UoL-UT</strain>
    </source>
</reference>
<dbReference type="AlphaFoldDB" id="A0A443RXX2"/>
<evidence type="ECO:0000313" key="2">
    <source>
        <dbReference type="Proteomes" id="UP000288716"/>
    </source>
</evidence>
<sequence>MLYCGTKMQNYQTQEVRNKTFCNSRRAICTYSCGFNWCLANVRRLFILLNNSRSCL</sequence>
<accession>A0A443RXX2</accession>
<keyword evidence="2" id="KW-1185">Reference proteome</keyword>
<dbReference type="Proteomes" id="UP000288716">
    <property type="component" value="Unassembled WGS sequence"/>
</dbReference>
<gene>
    <name evidence="1" type="ORF">B4U80_11405</name>
</gene>
<comment type="caution">
    <text evidence="1">The sequence shown here is derived from an EMBL/GenBank/DDBJ whole genome shotgun (WGS) entry which is preliminary data.</text>
</comment>
<protein>
    <submittedName>
        <fullName evidence="1">Uncharacterized protein</fullName>
    </submittedName>
</protein>